<feature type="region of interest" description="Disordered" evidence="1">
    <location>
        <begin position="19"/>
        <end position="40"/>
    </location>
</feature>
<feature type="compositionally biased region" description="Basic and acidic residues" evidence="1">
    <location>
        <begin position="31"/>
        <end position="40"/>
    </location>
</feature>
<reference evidence="4" key="1">
    <citation type="journal article" date="2019" name="Int. J. Syst. Evol. Microbiol.">
        <title>The Global Catalogue of Microorganisms (GCM) 10K type strain sequencing project: providing services to taxonomists for standard genome sequencing and annotation.</title>
        <authorList>
            <consortium name="The Broad Institute Genomics Platform"/>
            <consortium name="The Broad Institute Genome Sequencing Center for Infectious Disease"/>
            <person name="Wu L."/>
            <person name="Ma J."/>
        </authorList>
    </citation>
    <scope>NUCLEOTIDE SEQUENCE [LARGE SCALE GENOMIC DNA]</scope>
    <source>
        <strain evidence="4">CGMCC 1.12479</strain>
    </source>
</reference>
<accession>A0ABQ1LPX1</accession>
<evidence type="ECO:0000256" key="2">
    <source>
        <dbReference type="SAM" id="SignalP"/>
    </source>
</evidence>
<dbReference type="EMBL" id="BMFD01000001">
    <property type="protein sequence ID" value="GGC27730.1"/>
    <property type="molecule type" value="Genomic_DNA"/>
</dbReference>
<proteinExistence type="predicted"/>
<feature type="compositionally biased region" description="Basic and acidic residues" evidence="1">
    <location>
        <begin position="116"/>
        <end position="144"/>
    </location>
</feature>
<feature type="signal peptide" evidence="2">
    <location>
        <begin position="1"/>
        <end position="20"/>
    </location>
</feature>
<keyword evidence="4" id="KW-1185">Reference proteome</keyword>
<evidence type="ECO:0008006" key="5">
    <source>
        <dbReference type="Google" id="ProtNLM"/>
    </source>
</evidence>
<protein>
    <recommendedName>
        <fullName evidence="5">DUF4890 domain-containing protein</fullName>
    </recommendedName>
</protein>
<evidence type="ECO:0000313" key="3">
    <source>
        <dbReference type="EMBL" id="GGC27730.1"/>
    </source>
</evidence>
<feature type="region of interest" description="Disordered" evidence="1">
    <location>
        <begin position="116"/>
        <end position="157"/>
    </location>
</feature>
<evidence type="ECO:0000313" key="4">
    <source>
        <dbReference type="Proteomes" id="UP000635885"/>
    </source>
</evidence>
<keyword evidence="2" id="KW-0732">Signal</keyword>
<feature type="region of interest" description="Disordered" evidence="1">
    <location>
        <begin position="85"/>
        <end position="104"/>
    </location>
</feature>
<feature type="chain" id="PRO_5046143443" description="DUF4890 domain-containing protein" evidence="2">
    <location>
        <begin position="21"/>
        <end position="157"/>
    </location>
</feature>
<sequence>MKKLIAILAIFSLGALTVEAQRGPRGPQMSPEKRAEMANPEKRAEMMTSRMAEKLELSDVQKEEVYAIHLENASKRQAEMEARRAEMKAKKADMQANQKEQHAKIEAVLTPEQKEKFIELRDENRDKMNTIRDARTNPDREKIQQRRRGNRGPGGRR</sequence>
<dbReference type="Proteomes" id="UP000635885">
    <property type="component" value="Unassembled WGS sequence"/>
</dbReference>
<dbReference type="RefSeq" id="WP_188439003.1">
    <property type="nucleotide sequence ID" value="NZ_BMFD01000001.1"/>
</dbReference>
<comment type="caution">
    <text evidence="3">The sequence shown here is derived from an EMBL/GenBank/DDBJ whole genome shotgun (WGS) entry which is preliminary data.</text>
</comment>
<organism evidence="3 4">
    <name type="scientific">Belliella aquatica</name>
    <dbReference type="NCBI Taxonomy" id="1323734"/>
    <lineage>
        <taxon>Bacteria</taxon>
        <taxon>Pseudomonadati</taxon>
        <taxon>Bacteroidota</taxon>
        <taxon>Cytophagia</taxon>
        <taxon>Cytophagales</taxon>
        <taxon>Cyclobacteriaceae</taxon>
        <taxon>Belliella</taxon>
    </lineage>
</organism>
<gene>
    <name evidence="3" type="ORF">GCM10010993_03500</name>
</gene>
<feature type="compositionally biased region" description="Basic residues" evidence="1">
    <location>
        <begin position="145"/>
        <end position="157"/>
    </location>
</feature>
<name>A0ABQ1LPX1_9BACT</name>
<dbReference type="Gene3D" id="1.20.120.1490">
    <property type="match status" value="2"/>
</dbReference>
<evidence type="ECO:0000256" key="1">
    <source>
        <dbReference type="SAM" id="MobiDB-lite"/>
    </source>
</evidence>